<comment type="similarity">
    <text evidence="1">Belongs to the AfsR/DnrI/RedD regulatory family.</text>
</comment>
<dbReference type="Gene3D" id="1.25.40.10">
    <property type="entry name" value="Tetratricopeptide repeat domain"/>
    <property type="match status" value="1"/>
</dbReference>
<dbReference type="Pfam" id="PF03704">
    <property type="entry name" value="BTAD"/>
    <property type="match status" value="1"/>
</dbReference>
<dbReference type="PROSITE" id="PS51755">
    <property type="entry name" value="OMPR_PHOB"/>
    <property type="match status" value="1"/>
</dbReference>
<dbReference type="Pfam" id="PF13191">
    <property type="entry name" value="AAA_16"/>
    <property type="match status" value="1"/>
</dbReference>
<feature type="region of interest" description="Disordered" evidence="6">
    <location>
        <begin position="1"/>
        <end position="24"/>
    </location>
</feature>
<dbReference type="InterPro" id="IPR001867">
    <property type="entry name" value="OmpR/PhoB-type_DNA-bd"/>
</dbReference>
<feature type="DNA-binding region" description="OmpR/PhoB-type" evidence="5">
    <location>
        <begin position="19"/>
        <end position="122"/>
    </location>
</feature>
<accession>E5DUF1</accession>
<dbReference type="Gene3D" id="3.30.70.1230">
    <property type="entry name" value="Nucleotide cyclase"/>
    <property type="match status" value="1"/>
</dbReference>
<dbReference type="InterPro" id="IPR036388">
    <property type="entry name" value="WH-like_DNA-bd_sf"/>
</dbReference>
<dbReference type="InterPro" id="IPR051677">
    <property type="entry name" value="AfsR-DnrI-RedD_regulator"/>
</dbReference>
<dbReference type="InterPro" id="IPR029787">
    <property type="entry name" value="Nucleotide_cyclase"/>
</dbReference>
<dbReference type="GO" id="GO:0000160">
    <property type="term" value="P:phosphorelay signal transduction system"/>
    <property type="evidence" value="ECO:0007669"/>
    <property type="project" value="InterPro"/>
</dbReference>
<keyword evidence="3 5" id="KW-0238">DNA-binding</keyword>
<sequence length="677" mass="72319">MKRLSSGPQPDSAGRVRGHGDVSAGGRMHFRVLGPLEADGGGQPVQLGGSRQRATLGMLLLHVNKAVPTSALLDGLWGEDNAPPTARKVLQNAVRGLRVVFAGNHGGSPRLLTQSPGYVLRMEPERVDLFQFQQLAEQGRAELAEGHTKTAAKILRSALALWRGPALADLVEDGYDWAELTAVQDLRLDVMEDYFEAELANGRHLAVLAELTAVAESEPLRERLGRQLMLALYRSGRQADALAVYQRVRSALVGTLGLEPGRDLRVLQHAILAHDPALVLGPRPLDEAPASDTAPVRLAPRPQRPGRVSAILIGVEVGPSARSAVDGVLADVIAAVAEEVTLFGGTLTQSMGTMSLAVFRDEPDRASCAERAVRAAVALRDRLCFSASPHHARHVLRVAVVTGEPPADVTDALDIGGALLVESETLVLAADTNEIAVCERTRELIGAGIHPRMVAVDRRPELDVLDSVLERVRSRGRPHLVSVLGGPGMGKSWLLSAFERRASRIAAIGPRLTGRVLATTARLRGEILFACCGVGGEDSRDVARDKLHRAVRGVVGDRRTAAGVLSRLRAFVEPDSTCHTEESVVADWWTVVAGLAAPRPLVVLADDLHLADDAMLDFVEELLDPPATAPLLVVAAADPGLFLRRPEWGAGRPHITTMTLDDLPEGFPTPAAATRVS</sequence>
<dbReference type="PANTHER" id="PTHR35807">
    <property type="entry name" value="TRANSCRIPTIONAL REGULATOR REDD-RELATED"/>
    <property type="match status" value="1"/>
</dbReference>
<dbReference type="SUPFAM" id="SSF52540">
    <property type="entry name" value="P-loop containing nucleoside triphosphate hydrolases"/>
    <property type="match status" value="1"/>
</dbReference>
<evidence type="ECO:0000256" key="5">
    <source>
        <dbReference type="PROSITE-ProRule" id="PRU01091"/>
    </source>
</evidence>
<dbReference type="GO" id="GO:0006355">
    <property type="term" value="P:regulation of DNA-templated transcription"/>
    <property type="evidence" value="ECO:0007669"/>
    <property type="project" value="InterPro"/>
</dbReference>
<feature type="domain" description="OmpR/PhoB-type" evidence="7">
    <location>
        <begin position="19"/>
        <end position="122"/>
    </location>
</feature>
<dbReference type="InterPro" id="IPR027417">
    <property type="entry name" value="P-loop_NTPase"/>
</dbReference>
<reference evidence="8" key="1">
    <citation type="journal article" date="2010" name="Mol. Biosyst.">
        <title>Moving posttranslational modifications forward to biosynthesize the glycosylated thiopeptide nocathiacin I in Nocardia sp. ATCC202099.</title>
        <authorList>
            <person name="Ding Y."/>
            <person name="Yu Y."/>
            <person name="Pan H."/>
            <person name="Guo H."/>
            <person name="Li Y."/>
            <person name="Liu W."/>
        </authorList>
    </citation>
    <scope>NUCLEOTIDE SEQUENCE</scope>
    <source>
        <strain evidence="8">ATCC 202099</strain>
    </source>
</reference>
<dbReference type="InterPro" id="IPR016032">
    <property type="entry name" value="Sig_transdc_resp-reg_C-effctor"/>
</dbReference>
<dbReference type="SUPFAM" id="SSF48452">
    <property type="entry name" value="TPR-like"/>
    <property type="match status" value="1"/>
</dbReference>
<evidence type="ECO:0000256" key="4">
    <source>
        <dbReference type="ARBA" id="ARBA00023163"/>
    </source>
</evidence>
<dbReference type="AlphaFoldDB" id="E5DUF1"/>
<evidence type="ECO:0000256" key="6">
    <source>
        <dbReference type="SAM" id="MobiDB-lite"/>
    </source>
</evidence>
<evidence type="ECO:0000256" key="2">
    <source>
        <dbReference type="ARBA" id="ARBA00023015"/>
    </source>
</evidence>
<dbReference type="InterPro" id="IPR005158">
    <property type="entry name" value="BTAD"/>
</dbReference>
<evidence type="ECO:0000256" key="3">
    <source>
        <dbReference type="ARBA" id="ARBA00023125"/>
    </source>
</evidence>
<dbReference type="SMART" id="SM01043">
    <property type="entry name" value="BTAD"/>
    <property type="match status" value="1"/>
</dbReference>
<organism evidence="8">
    <name type="scientific">Nocardia sp. ATCC 202099</name>
    <dbReference type="NCBI Taxonomy" id="930400"/>
    <lineage>
        <taxon>Bacteria</taxon>
        <taxon>Bacillati</taxon>
        <taxon>Actinomycetota</taxon>
        <taxon>Actinomycetes</taxon>
        <taxon>Mycobacteriales</taxon>
        <taxon>Nocardiaceae</taxon>
        <taxon>Nocardia</taxon>
    </lineage>
</organism>
<keyword evidence="2" id="KW-0805">Transcription regulation</keyword>
<gene>
    <name evidence="8" type="primary">noc-10</name>
</gene>
<dbReference type="SMART" id="SM00862">
    <property type="entry name" value="Trans_reg_C"/>
    <property type="match status" value="1"/>
</dbReference>
<dbReference type="InterPro" id="IPR011990">
    <property type="entry name" value="TPR-like_helical_dom_sf"/>
</dbReference>
<evidence type="ECO:0000256" key="1">
    <source>
        <dbReference type="ARBA" id="ARBA00005820"/>
    </source>
</evidence>
<dbReference type="InterPro" id="IPR041664">
    <property type="entry name" value="AAA_16"/>
</dbReference>
<dbReference type="CDD" id="cd15831">
    <property type="entry name" value="BTAD"/>
    <property type="match status" value="1"/>
</dbReference>
<evidence type="ECO:0000313" key="8">
    <source>
        <dbReference type="EMBL" id="ADR01055.1"/>
    </source>
</evidence>
<keyword evidence="4" id="KW-0804">Transcription</keyword>
<evidence type="ECO:0000259" key="7">
    <source>
        <dbReference type="PROSITE" id="PS51755"/>
    </source>
</evidence>
<dbReference type="PANTHER" id="PTHR35807:SF1">
    <property type="entry name" value="TRANSCRIPTIONAL REGULATOR REDD"/>
    <property type="match status" value="1"/>
</dbReference>
<dbReference type="SUPFAM" id="SSF55073">
    <property type="entry name" value="Nucleotide cyclase"/>
    <property type="match status" value="1"/>
</dbReference>
<name>E5DUF1_9NOCA</name>
<dbReference type="Gene3D" id="1.10.10.10">
    <property type="entry name" value="Winged helix-like DNA-binding domain superfamily/Winged helix DNA-binding domain"/>
    <property type="match status" value="1"/>
</dbReference>
<dbReference type="GO" id="GO:0003677">
    <property type="term" value="F:DNA binding"/>
    <property type="evidence" value="ECO:0007669"/>
    <property type="project" value="UniProtKB-UniRule"/>
</dbReference>
<proteinExistence type="inferred from homology"/>
<dbReference type="SUPFAM" id="SSF46894">
    <property type="entry name" value="C-terminal effector domain of the bipartite response regulators"/>
    <property type="match status" value="1"/>
</dbReference>
<dbReference type="EMBL" id="GU564398">
    <property type="protein sequence ID" value="ADR01055.1"/>
    <property type="molecule type" value="Genomic_DNA"/>
</dbReference>
<protein>
    <submittedName>
        <fullName evidence="8">Noc-10</fullName>
    </submittedName>
</protein>